<comment type="caution">
    <text evidence="3">The sequence shown here is derived from an EMBL/GenBank/DDBJ whole genome shotgun (WGS) entry which is preliminary data.</text>
</comment>
<dbReference type="STRING" id="1802668.A2831_00430"/>
<dbReference type="PANTHER" id="PTHR45947">
    <property type="entry name" value="SULFOQUINOVOSYL TRANSFERASE SQD2"/>
    <property type="match status" value="1"/>
</dbReference>
<evidence type="ECO:0000313" key="3">
    <source>
        <dbReference type="EMBL" id="OGN05636.1"/>
    </source>
</evidence>
<evidence type="ECO:0000313" key="4">
    <source>
        <dbReference type="Proteomes" id="UP000177507"/>
    </source>
</evidence>
<dbReference type="Pfam" id="PF13439">
    <property type="entry name" value="Glyco_transf_4"/>
    <property type="match status" value="1"/>
</dbReference>
<organism evidence="3 4">
    <name type="scientific">Candidatus Yanofskybacteria bacterium RIFCSPHIGHO2_01_FULL_44_17</name>
    <dbReference type="NCBI Taxonomy" id="1802668"/>
    <lineage>
        <taxon>Bacteria</taxon>
        <taxon>Candidatus Yanofskyibacteriota</taxon>
    </lineage>
</organism>
<dbReference type="InterPro" id="IPR001296">
    <property type="entry name" value="Glyco_trans_1"/>
</dbReference>
<gene>
    <name evidence="3" type="ORF">A2831_00430</name>
</gene>
<feature type="domain" description="Glycosyl transferase family 1" evidence="1">
    <location>
        <begin position="208"/>
        <end position="372"/>
    </location>
</feature>
<dbReference type="InterPro" id="IPR028098">
    <property type="entry name" value="Glyco_trans_4-like_N"/>
</dbReference>
<feature type="domain" description="Glycosyltransferase subfamily 4-like N-terminal" evidence="2">
    <location>
        <begin position="147"/>
        <end position="191"/>
    </location>
</feature>
<evidence type="ECO:0000259" key="1">
    <source>
        <dbReference type="Pfam" id="PF00534"/>
    </source>
</evidence>
<dbReference type="AlphaFoldDB" id="A0A1F8F032"/>
<dbReference type="Proteomes" id="UP000177507">
    <property type="component" value="Unassembled WGS sequence"/>
</dbReference>
<name>A0A1F8F032_9BACT</name>
<dbReference type="Pfam" id="PF00534">
    <property type="entry name" value="Glycos_transf_1"/>
    <property type="match status" value="1"/>
</dbReference>
<accession>A0A1F8F032</accession>
<dbReference type="Gene3D" id="3.40.50.2000">
    <property type="entry name" value="Glycogen Phosphorylase B"/>
    <property type="match status" value="2"/>
</dbReference>
<evidence type="ECO:0000259" key="2">
    <source>
        <dbReference type="Pfam" id="PF13439"/>
    </source>
</evidence>
<dbReference type="EMBL" id="MGJI01000006">
    <property type="protein sequence ID" value="OGN05636.1"/>
    <property type="molecule type" value="Genomic_DNA"/>
</dbReference>
<dbReference type="GO" id="GO:0016758">
    <property type="term" value="F:hexosyltransferase activity"/>
    <property type="evidence" value="ECO:0007669"/>
    <property type="project" value="TreeGrafter"/>
</dbReference>
<protein>
    <recommendedName>
        <fullName evidence="5">Glycosyl transferase family 1 domain-containing protein</fullName>
    </recommendedName>
</protein>
<sequence>MEGKATQRILVFATNYLPHIGGAELAFHEVAIRIPEVTFDLITSRLKDPFDPKKLLPSEEKFKNVNIYRVGSGFNLAKLVLPKSLYPIAAYNKATELYKKFGPYKKIYALQASQGGGAAWLFKIFNPEVTLILNLQEGKDFKKQGSLINFFRSLIIKKADAIVAISSYLKEYAKKINKKSKIHVIPNGVDIGHFSTEYSYGELSGLSDQLGIKPGDKVIVSVSRLVPKNGIDILVEAFAEVCKLKNKSYKLLLLGDGPEKENLKSQIASLKLENQVIFAGTVGHAELPKYLKISDVFVRSSRSEGLGSSFLEAMSAGVPVIGTRVGGIPDFLKDRETGLFCKTDNPVDLSKQISRILTDEELRAKVIKNGRSLVVENYDWDKITKSFKELYL</sequence>
<proteinExistence type="predicted"/>
<dbReference type="InterPro" id="IPR050194">
    <property type="entry name" value="Glycosyltransferase_grp1"/>
</dbReference>
<reference evidence="3 4" key="1">
    <citation type="journal article" date="2016" name="Nat. Commun.">
        <title>Thousands of microbial genomes shed light on interconnected biogeochemical processes in an aquifer system.</title>
        <authorList>
            <person name="Anantharaman K."/>
            <person name="Brown C.T."/>
            <person name="Hug L.A."/>
            <person name="Sharon I."/>
            <person name="Castelle C.J."/>
            <person name="Probst A.J."/>
            <person name="Thomas B.C."/>
            <person name="Singh A."/>
            <person name="Wilkins M.J."/>
            <person name="Karaoz U."/>
            <person name="Brodie E.L."/>
            <person name="Williams K.H."/>
            <person name="Hubbard S.S."/>
            <person name="Banfield J.F."/>
        </authorList>
    </citation>
    <scope>NUCLEOTIDE SEQUENCE [LARGE SCALE GENOMIC DNA]</scope>
</reference>
<evidence type="ECO:0008006" key="5">
    <source>
        <dbReference type="Google" id="ProtNLM"/>
    </source>
</evidence>
<dbReference type="PANTHER" id="PTHR45947:SF3">
    <property type="entry name" value="SULFOQUINOVOSYL TRANSFERASE SQD2"/>
    <property type="match status" value="1"/>
</dbReference>
<dbReference type="CDD" id="cd03801">
    <property type="entry name" value="GT4_PimA-like"/>
    <property type="match status" value="1"/>
</dbReference>
<dbReference type="SUPFAM" id="SSF53756">
    <property type="entry name" value="UDP-Glycosyltransferase/glycogen phosphorylase"/>
    <property type="match status" value="1"/>
</dbReference>